<evidence type="ECO:0008006" key="4">
    <source>
        <dbReference type="Google" id="ProtNLM"/>
    </source>
</evidence>
<keyword evidence="3" id="KW-1185">Reference proteome</keyword>
<protein>
    <recommendedName>
        <fullName evidence="4">Portal protein</fullName>
    </recommendedName>
</protein>
<evidence type="ECO:0000313" key="2">
    <source>
        <dbReference type="EMBL" id="AAW62187.1"/>
    </source>
</evidence>
<dbReference type="RefSeq" id="WP_011253955.1">
    <property type="nucleotide sequence ID" value="NC_006677.1"/>
</dbReference>
<dbReference type="EMBL" id="CP000009">
    <property type="protein sequence ID" value="AAW62187.1"/>
    <property type="molecule type" value="Genomic_DNA"/>
</dbReference>
<dbReference type="AlphaFoldDB" id="Q5FN60"/>
<evidence type="ECO:0000256" key="1">
    <source>
        <dbReference type="SAM" id="MobiDB-lite"/>
    </source>
</evidence>
<dbReference type="Proteomes" id="UP000006375">
    <property type="component" value="Chromosome"/>
</dbReference>
<reference evidence="2 3" key="1">
    <citation type="journal article" date="2005" name="Nat. Biotechnol.">
        <title>Complete genome sequence of the acetic acid bacterium Gluconobacter oxydans.</title>
        <authorList>
            <person name="Prust C."/>
            <person name="Hoffmeister M."/>
            <person name="Liesegang H."/>
            <person name="Wiezer A."/>
            <person name="Fricke W.F."/>
            <person name="Ehrenreich A."/>
            <person name="Gottschalk G."/>
            <person name="Deppenmeier U."/>
        </authorList>
    </citation>
    <scope>NUCLEOTIDE SEQUENCE [LARGE SCALE GENOMIC DNA]</scope>
    <source>
        <strain evidence="2 3">621H</strain>
    </source>
</reference>
<name>Q5FN60_GLUOX</name>
<accession>Q5FN60</accession>
<feature type="region of interest" description="Disordered" evidence="1">
    <location>
        <begin position="469"/>
        <end position="497"/>
    </location>
</feature>
<dbReference type="STRING" id="290633.GOX2456"/>
<evidence type="ECO:0000313" key="3">
    <source>
        <dbReference type="Proteomes" id="UP000006375"/>
    </source>
</evidence>
<gene>
    <name evidence="2" type="ordered locus">GOX2456</name>
</gene>
<sequence>MDWQTLKAKYPRPNGLPERAIRIEALLRVLDGAQYDILPHDFMTERSGAGEYIPLSQRRPSVRTNLCRTVVDDSVSLLFGDTHWPTLCAEKEQTSDAMEAFSRSIGLPAVMSLAATRGSVGSVAVLVEIHERRPVLTVLDTAYLTPTWDDAGVLVSVRERYQTKGRDLAARGYMIPDDQMTLSFWWEREYTRTDAVYMTPVPVSATIAPTKDEARSVQHGLDFVPIVWMRNSEVTGDTPDGQCTFEMAIDTVIEADYLMSQGCRALRYASDPTLVLTSGNDPLGSGPAHEGGSASALQLPPGGDAKLLEINGHASGAVLSQYQELRALVLEQLHGNRAHSDKIAAGTSGRAMEMMCLPLVWLASRLRQAYGDSGLVPLYRMICDFSRVIDGGLEIDGVTFKELDPAGMRLHWPSWFEPSETELLALAQALVTAVDGGLIANETACVIYAGRLGIPDANSEWERVKAEISSGAKVAKSPKETRTDANGGKTLSHQETA</sequence>
<proteinExistence type="predicted"/>
<organism evidence="2 3">
    <name type="scientific">Gluconobacter oxydans (strain 621H)</name>
    <name type="common">Gluconobacter suboxydans</name>
    <dbReference type="NCBI Taxonomy" id="290633"/>
    <lineage>
        <taxon>Bacteria</taxon>
        <taxon>Pseudomonadati</taxon>
        <taxon>Pseudomonadota</taxon>
        <taxon>Alphaproteobacteria</taxon>
        <taxon>Acetobacterales</taxon>
        <taxon>Acetobacteraceae</taxon>
        <taxon>Gluconobacter</taxon>
    </lineage>
</organism>
<dbReference type="KEGG" id="gox:GOX2456"/>
<dbReference type="HOGENOM" id="CLU_581115_0_0_5"/>